<keyword evidence="3" id="KW-1185">Reference proteome</keyword>
<name>A0A6L9SGN6_9ACTN</name>
<reference evidence="2 3" key="1">
    <citation type="submission" date="2020-02" db="EMBL/GenBank/DDBJ databases">
        <authorList>
            <person name="Li X.-J."/>
            <person name="Han X.-M."/>
        </authorList>
    </citation>
    <scope>NUCLEOTIDE SEQUENCE [LARGE SCALE GENOMIC DNA]</scope>
    <source>
        <strain evidence="2 3">CCTCC AB 2017055</strain>
    </source>
</reference>
<dbReference type="RefSeq" id="WP_163744719.1">
    <property type="nucleotide sequence ID" value="NZ_JAAGOA010000032.1"/>
</dbReference>
<feature type="region of interest" description="Disordered" evidence="1">
    <location>
        <begin position="1"/>
        <end position="54"/>
    </location>
</feature>
<feature type="compositionally biased region" description="Acidic residues" evidence="1">
    <location>
        <begin position="44"/>
        <end position="54"/>
    </location>
</feature>
<dbReference type="Proteomes" id="UP000475214">
    <property type="component" value="Unassembled WGS sequence"/>
</dbReference>
<dbReference type="EMBL" id="JAAGOA010000032">
    <property type="protein sequence ID" value="NEE04303.1"/>
    <property type="molecule type" value="Genomic_DNA"/>
</dbReference>
<protein>
    <submittedName>
        <fullName evidence="2">Uncharacterized protein</fullName>
    </submittedName>
</protein>
<proteinExistence type="predicted"/>
<accession>A0A6L9SGN6</accession>
<evidence type="ECO:0000313" key="2">
    <source>
        <dbReference type="EMBL" id="NEE04303.1"/>
    </source>
</evidence>
<organism evidence="2 3">
    <name type="scientific">Phytoactinopolyspora halotolerans</name>
    <dbReference type="NCBI Taxonomy" id="1981512"/>
    <lineage>
        <taxon>Bacteria</taxon>
        <taxon>Bacillati</taxon>
        <taxon>Actinomycetota</taxon>
        <taxon>Actinomycetes</taxon>
        <taxon>Jiangellales</taxon>
        <taxon>Jiangellaceae</taxon>
        <taxon>Phytoactinopolyspora</taxon>
    </lineage>
</organism>
<evidence type="ECO:0000256" key="1">
    <source>
        <dbReference type="SAM" id="MobiDB-lite"/>
    </source>
</evidence>
<sequence>MPTRAASIDPGSERKCARVGPPPARIADMPQGSATLADARSPGLDDESPDPGEE</sequence>
<evidence type="ECO:0000313" key="3">
    <source>
        <dbReference type="Proteomes" id="UP000475214"/>
    </source>
</evidence>
<gene>
    <name evidence="2" type="ORF">G1H10_29445</name>
</gene>
<dbReference type="AlphaFoldDB" id="A0A6L9SGN6"/>
<comment type="caution">
    <text evidence="2">The sequence shown here is derived from an EMBL/GenBank/DDBJ whole genome shotgun (WGS) entry which is preliminary data.</text>
</comment>